<proteinExistence type="predicted"/>
<evidence type="ECO:0000313" key="2">
    <source>
        <dbReference type="Proteomes" id="UP000656077"/>
    </source>
</evidence>
<evidence type="ECO:0000313" key="1">
    <source>
        <dbReference type="EMBL" id="MVX62203.1"/>
    </source>
</evidence>
<sequence>MNNQSSTETHGKYEKHQRCELCNVPIFRNPCSDIRSSDVFQGKGSVLCNKCASLLKNMPAEQAIQALNNSFKTYKKAKE</sequence>
<reference evidence="1" key="1">
    <citation type="submission" date="2019-12" db="EMBL/GenBank/DDBJ databases">
        <title>Microbes associate with the intestines of laboratory mice.</title>
        <authorList>
            <person name="Navarre W."/>
            <person name="Wong E."/>
        </authorList>
    </citation>
    <scope>NUCLEOTIDE SEQUENCE</scope>
    <source>
        <strain evidence="1">NM79_F5</strain>
    </source>
</reference>
<dbReference type="AlphaFoldDB" id="A0A964RIB9"/>
<accession>A0A964RIB9</accession>
<dbReference type="EMBL" id="WSRQ01000001">
    <property type="protein sequence ID" value="MVX62203.1"/>
    <property type="molecule type" value="Genomic_DNA"/>
</dbReference>
<dbReference type="RefSeq" id="WP_160357651.1">
    <property type="nucleotide sequence ID" value="NZ_WSRQ01000001.1"/>
</dbReference>
<comment type="caution">
    <text evidence="1">The sequence shown here is derived from an EMBL/GenBank/DDBJ whole genome shotgun (WGS) entry which is preliminary data.</text>
</comment>
<dbReference type="Proteomes" id="UP000656077">
    <property type="component" value="Unassembled WGS sequence"/>
</dbReference>
<organism evidence="1 2">
    <name type="scientific">Clostridium chromiireducens</name>
    <dbReference type="NCBI Taxonomy" id="225345"/>
    <lineage>
        <taxon>Bacteria</taxon>
        <taxon>Bacillati</taxon>
        <taxon>Bacillota</taxon>
        <taxon>Clostridia</taxon>
        <taxon>Eubacteriales</taxon>
        <taxon>Clostridiaceae</taxon>
        <taxon>Clostridium</taxon>
    </lineage>
</organism>
<name>A0A964RIB9_9CLOT</name>
<gene>
    <name evidence="1" type="ORF">GKZ28_00625</name>
</gene>
<protein>
    <submittedName>
        <fullName evidence="1">Uncharacterized protein</fullName>
    </submittedName>
</protein>